<dbReference type="EMBL" id="PSNW01000009">
    <property type="protein sequence ID" value="PPE72855.1"/>
    <property type="molecule type" value="Genomic_DNA"/>
</dbReference>
<feature type="domain" description="Globin" evidence="6">
    <location>
        <begin position="1"/>
        <end position="134"/>
    </location>
</feature>
<protein>
    <submittedName>
        <fullName evidence="7">Hemin receptor</fullName>
    </submittedName>
</protein>
<dbReference type="GO" id="GO:0071949">
    <property type="term" value="F:FAD binding"/>
    <property type="evidence" value="ECO:0007669"/>
    <property type="project" value="TreeGrafter"/>
</dbReference>
<name>A0A2S5TD07_9GAMM</name>
<evidence type="ECO:0000259" key="6">
    <source>
        <dbReference type="PROSITE" id="PS01033"/>
    </source>
</evidence>
<evidence type="ECO:0000256" key="5">
    <source>
        <dbReference type="RuleBase" id="RU000356"/>
    </source>
</evidence>
<dbReference type="GO" id="GO:0019825">
    <property type="term" value="F:oxygen binding"/>
    <property type="evidence" value="ECO:0007669"/>
    <property type="project" value="InterPro"/>
</dbReference>
<evidence type="ECO:0000313" key="7">
    <source>
        <dbReference type="EMBL" id="PPE72855.1"/>
    </source>
</evidence>
<dbReference type="GO" id="GO:0046210">
    <property type="term" value="P:nitric oxide catabolic process"/>
    <property type="evidence" value="ECO:0007669"/>
    <property type="project" value="TreeGrafter"/>
</dbReference>
<keyword evidence="3" id="KW-0479">Metal-binding</keyword>
<keyword evidence="7" id="KW-0675">Receptor</keyword>
<dbReference type="AlphaFoldDB" id="A0A2S5TD07"/>
<keyword evidence="2 5" id="KW-0561">Oxygen transport</keyword>
<evidence type="ECO:0000313" key="8">
    <source>
        <dbReference type="Proteomes" id="UP000238220"/>
    </source>
</evidence>
<accession>A0A2S5TD07</accession>
<evidence type="ECO:0000256" key="1">
    <source>
        <dbReference type="ARBA" id="ARBA00022617"/>
    </source>
</evidence>
<evidence type="ECO:0000256" key="2">
    <source>
        <dbReference type="ARBA" id="ARBA00022621"/>
    </source>
</evidence>
<keyword evidence="1 5" id="KW-0349">Heme</keyword>
<dbReference type="PRINTS" id="PR01907">
    <property type="entry name" value="WORMGLOBIN"/>
</dbReference>
<dbReference type="PANTHER" id="PTHR43396">
    <property type="entry name" value="FLAVOHEMOPROTEIN"/>
    <property type="match status" value="1"/>
</dbReference>
<dbReference type="OrthoDB" id="9801223at2"/>
<reference evidence="7 8" key="1">
    <citation type="submission" date="2018-02" db="EMBL/GenBank/DDBJ databases">
        <title>Genome sequencing of Solimonas sp. HR-BB.</title>
        <authorList>
            <person name="Lee Y."/>
            <person name="Jeon C.O."/>
        </authorList>
    </citation>
    <scope>NUCLEOTIDE SEQUENCE [LARGE SCALE GENOMIC DNA]</scope>
    <source>
        <strain evidence="7 8">HR-BB</strain>
    </source>
</reference>
<proteinExistence type="inferred from homology"/>
<keyword evidence="8" id="KW-1185">Reference proteome</keyword>
<dbReference type="CDD" id="cd12131">
    <property type="entry name" value="HGbI-like"/>
    <property type="match status" value="1"/>
</dbReference>
<gene>
    <name evidence="7" type="ORF">C3942_15630</name>
</gene>
<dbReference type="InterPro" id="IPR000971">
    <property type="entry name" value="Globin"/>
</dbReference>
<dbReference type="Pfam" id="PF00042">
    <property type="entry name" value="Globin"/>
    <property type="match status" value="1"/>
</dbReference>
<evidence type="ECO:0000256" key="4">
    <source>
        <dbReference type="ARBA" id="ARBA00023004"/>
    </source>
</evidence>
<dbReference type="InterPro" id="IPR009050">
    <property type="entry name" value="Globin-like_sf"/>
</dbReference>
<keyword evidence="5" id="KW-0813">Transport</keyword>
<dbReference type="Proteomes" id="UP000238220">
    <property type="component" value="Unassembled WGS sequence"/>
</dbReference>
<comment type="caution">
    <text evidence="7">The sequence shown here is derived from an EMBL/GenBank/DDBJ whole genome shotgun (WGS) entry which is preliminary data.</text>
</comment>
<dbReference type="InterPro" id="IPR012292">
    <property type="entry name" value="Globin/Proto"/>
</dbReference>
<evidence type="ECO:0000256" key="3">
    <source>
        <dbReference type="ARBA" id="ARBA00022723"/>
    </source>
</evidence>
<dbReference type="PROSITE" id="PS01033">
    <property type="entry name" value="GLOBIN"/>
    <property type="match status" value="1"/>
</dbReference>
<keyword evidence="4" id="KW-0408">Iron</keyword>
<dbReference type="GO" id="GO:0071500">
    <property type="term" value="P:cellular response to nitrosative stress"/>
    <property type="evidence" value="ECO:0007669"/>
    <property type="project" value="TreeGrafter"/>
</dbReference>
<sequence length="141" mass="14898">MTPGQIQQVQHSFEQVAPIAEQAAALFYERLFTLDPGLRSLFKGDIAGQGRMLMQTLGLVVRSLDQPERIVPAVQALGARHAGYGVREADYDTVGAALLWTLEQGLGAAFTASVREAWAAAYGLLAGIMVQAGAAASVRAA</sequence>
<comment type="similarity">
    <text evidence="5">Belongs to the globin family.</text>
</comment>
<dbReference type="GO" id="GO:0020037">
    <property type="term" value="F:heme binding"/>
    <property type="evidence" value="ECO:0007669"/>
    <property type="project" value="InterPro"/>
</dbReference>
<dbReference type="RefSeq" id="WP_104231298.1">
    <property type="nucleotide sequence ID" value="NZ_PSNW01000009.1"/>
</dbReference>
<dbReference type="Gene3D" id="1.10.490.10">
    <property type="entry name" value="Globins"/>
    <property type="match status" value="1"/>
</dbReference>
<dbReference type="PANTHER" id="PTHR43396:SF3">
    <property type="entry name" value="FLAVOHEMOPROTEIN"/>
    <property type="match status" value="1"/>
</dbReference>
<dbReference type="SUPFAM" id="SSF46458">
    <property type="entry name" value="Globin-like"/>
    <property type="match status" value="1"/>
</dbReference>
<organism evidence="7 8">
    <name type="scientific">Solimonas fluminis</name>
    <dbReference type="NCBI Taxonomy" id="2086571"/>
    <lineage>
        <taxon>Bacteria</taxon>
        <taxon>Pseudomonadati</taxon>
        <taxon>Pseudomonadota</taxon>
        <taxon>Gammaproteobacteria</taxon>
        <taxon>Nevskiales</taxon>
        <taxon>Nevskiaceae</taxon>
        <taxon>Solimonas</taxon>
    </lineage>
</organism>
<dbReference type="GO" id="GO:0046872">
    <property type="term" value="F:metal ion binding"/>
    <property type="evidence" value="ECO:0007669"/>
    <property type="project" value="UniProtKB-KW"/>
</dbReference>
<dbReference type="GO" id="GO:0008941">
    <property type="term" value="F:nitric oxide dioxygenase NAD(P)H activity"/>
    <property type="evidence" value="ECO:0007669"/>
    <property type="project" value="TreeGrafter"/>
</dbReference>
<dbReference type="GO" id="GO:0005344">
    <property type="term" value="F:oxygen carrier activity"/>
    <property type="evidence" value="ECO:0007669"/>
    <property type="project" value="UniProtKB-KW"/>
</dbReference>